<keyword evidence="1" id="KW-0472">Membrane</keyword>
<dbReference type="RefSeq" id="WP_317080266.1">
    <property type="nucleotide sequence ID" value="NZ_CP136594.1"/>
</dbReference>
<dbReference type="AlphaFoldDB" id="A0AA97F495"/>
<keyword evidence="3" id="KW-1185">Reference proteome</keyword>
<reference evidence="2 3" key="1">
    <citation type="submission" date="2023-10" db="EMBL/GenBank/DDBJ databases">
        <title>Complete genome sequence of a Sphingomonadaceae bacterium.</title>
        <authorList>
            <person name="Yan C."/>
        </authorList>
    </citation>
    <scope>NUCLEOTIDE SEQUENCE [LARGE SCALE GENOMIC DNA]</scope>
    <source>
        <strain evidence="2 3">SCSIO 66989</strain>
    </source>
</reference>
<dbReference type="Proteomes" id="UP001302429">
    <property type="component" value="Chromosome"/>
</dbReference>
<name>A0AA97F495_9SPHN</name>
<keyword evidence="1" id="KW-0812">Transmembrane</keyword>
<gene>
    <name evidence="2" type="ORF">RB602_09185</name>
</gene>
<dbReference type="EMBL" id="CP136594">
    <property type="protein sequence ID" value="WOE74034.1"/>
    <property type="molecule type" value="Genomic_DNA"/>
</dbReference>
<keyword evidence="1" id="KW-1133">Transmembrane helix</keyword>
<evidence type="ECO:0000313" key="3">
    <source>
        <dbReference type="Proteomes" id="UP001302429"/>
    </source>
</evidence>
<protein>
    <submittedName>
        <fullName evidence="2">Uncharacterized protein</fullName>
    </submittedName>
</protein>
<sequence>MNQASDLYSKDWKAKVLQLAKQFWLAYLCDKTNTETINALETAIARKKQGDSDQNSGKFHKLKTKSTKPSAATLLQAETVVKGSTQIYEHALWSILRGDLFRLHDDIKRMATGAKRRQWREFIQLRLPALISATGLSIFDRLGYALQAMRVSADKGDLFSFNKAQQSIALLVNELTADGIFTELASDLEVLLNEWGEYEKAWLDLNCISNMRSGWDWRYLLAGFCFLVIAAFAVDGVAGSGAMIFALVTIAAGLFPQFRYIFPLDPNQS</sequence>
<evidence type="ECO:0000256" key="1">
    <source>
        <dbReference type="SAM" id="Phobius"/>
    </source>
</evidence>
<dbReference type="KEGG" id="acoa:RB602_09185"/>
<feature type="transmembrane region" description="Helical" evidence="1">
    <location>
        <begin position="219"/>
        <end position="238"/>
    </location>
</feature>
<accession>A0AA97F495</accession>
<proteinExistence type="predicted"/>
<evidence type="ECO:0000313" key="2">
    <source>
        <dbReference type="EMBL" id="WOE74034.1"/>
    </source>
</evidence>
<organism evidence="2 3">
    <name type="scientific">Alterisphingorhabdus coralli</name>
    <dbReference type="NCBI Taxonomy" id="3071408"/>
    <lineage>
        <taxon>Bacteria</taxon>
        <taxon>Pseudomonadati</taxon>
        <taxon>Pseudomonadota</taxon>
        <taxon>Alphaproteobacteria</taxon>
        <taxon>Sphingomonadales</taxon>
        <taxon>Sphingomonadaceae</taxon>
        <taxon>Alterisphingorhabdus (ex Yan et al. 2024)</taxon>
    </lineage>
</organism>
<feature type="transmembrane region" description="Helical" evidence="1">
    <location>
        <begin position="244"/>
        <end position="262"/>
    </location>
</feature>